<keyword evidence="11" id="KW-1185">Reference proteome</keyword>
<keyword evidence="6 7" id="KW-0472">Membrane</keyword>
<dbReference type="PRINTS" id="PR01537">
    <property type="entry name" value="INTRLKN1R1F"/>
</dbReference>
<evidence type="ECO:0000256" key="5">
    <source>
        <dbReference type="ARBA" id="ARBA00022989"/>
    </source>
</evidence>
<feature type="chain" id="PRO_5046211646" evidence="8">
    <location>
        <begin position="28"/>
        <end position="727"/>
    </location>
</feature>
<dbReference type="SUPFAM" id="SSF52200">
    <property type="entry name" value="Toll/Interleukin receptor TIR domain"/>
    <property type="match status" value="1"/>
</dbReference>
<proteinExistence type="predicted"/>
<keyword evidence="4 8" id="KW-0732">Signal</keyword>
<evidence type="ECO:0000256" key="7">
    <source>
        <dbReference type="SAM" id="Phobius"/>
    </source>
</evidence>
<keyword evidence="2" id="KW-0433">Leucine-rich repeat</keyword>
<dbReference type="InterPro" id="IPR000483">
    <property type="entry name" value="Cys-rich_flank_reg_C"/>
</dbReference>
<dbReference type="SUPFAM" id="SSF52058">
    <property type="entry name" value="L domain-like"/>
    <property type="match status" value="1"/>
</dbReference>
<comment type="subcellular location">
    <subcellularLocation>
        <location evidence="1">Membrane</location>
        <topology evidence="1">Single-pass membrane protein</topology>
    </subcellularLocation>
</comment>
<feature type="signal peptide" evidence="8">
    <location>
        <begin position="1"/>
        <end position="27"/>
    </location>
</feature>
<dbReference type="InterPro" id="IPR000157">
    <property type="entry name" value="TIR_dom"/>
</dbReference>
<dbReference type="Gene3D" id="3.40.50.10140">
    <property type="entry name" value="Toll/interleukin-1 receptor homology (TIR) domain"/>
    <property type="match status" value="1"/>
</dbReference>
<evidence type="ECO:0000259" key="9">
    <source>
        <dbReference type="PROSITE" id="PS50104"/>
    </source>
</evidence>
<feature type="transmembrane region" description="Helical" evidence="7">
    <location>
        <begin position="480"/>
        <end position="498"/>
    </location>
</feature>
<evidence type="ECO:0000256" key="2">
    <source>
        <dbReference type="ARBA" id="ARBA00022614"/>
    </source>
</evidence>
<dbReference type="PANTHER" id="PTHR24365:SF541">
    <property type="entry name" value="PROTEIN TOLL-RELATED"/>
    <property type="match status" value="1"/>
</dbReference>
<gene>
    <name evidence="10" type="ORF">MAR_033454</name>
</gene>
<evidence type="ECO:0000313" key="10">
    <source>
        <dbReference type="EMBL" id="WAR30912.1"/>
    </source>
</evidence>
<accession>A0ABY7GC31</accession>
<protein>
    <submittedName>
        <fullName evidence="10">TOLL8-like protein</fullName>
    </submittedName>
</protein>
<dbReference type="Gene3D" id="3.80.10.10">
    <property type="entry name" value="Ribonuclease Inhibitor"/>
    <property type="match status" value="1"/>
</dbReference>
<dbReference type="PANTHER" id="PTHR24365">
    <property type="entry name" value="TOLL-LIKE RECEPTOR"/>
    <property type="match status" value="1"/>
</dbReference>
<sequence length="727" mass="84449">MMVRLLLKSRWLLSNVIWIFMFKVSLGSNIKPTNTLVNYGDVDLPEQWRNLCKIHYEYMIGSNFTSRWSYRLSCDLGANDHWSLASYREWVSTKEVAKLQMTLPARANSSLNFALEIHCSSQNATVSLPWPARARYLWSIAINNCTLVDFLAEYNKTHSEADNLNVFIVTDSVTLTQNEQFLHVFENYKNMSSHYYCGGEQLEKLVKRNNQQKFEIPKRNTLVNLNRSPRLLSLKGDSESDGTHVKSSSRKTQFDRFGNGMRMPNVKKISAEQRTMLRKIAKFGQDYKVERRQCSFDRLRYIDESHSRSLSKHHTFFMTERSSYPSLMFYNLSHSKITQLSPMVLQWRRYFPKMMYLDMSYNRIKYFATLSDNGLLADGVGVLDLRHNNITTITYEDFEALGVHSNTVFVDLRHNPLHCDCKLKHLVEAVHNQTSDLMKQYSYLGEMQCATPERFQNTALSSLHADFCDVLDIIYHEGPIIALSCCVLGVAVLVILAIKYRRELMILAFTRLHISLPCRKVIKDGNKLYDAFIAYSEHDGAWVFNTLLPRLERPIENNGPGFKLCIHHRDFPVGGSIADNIVDKVRESNHTVLILSNEFLQSHWCKYEFKAAFTQSITEKKRHLIMVIKEELYKPLIDQELKRCLQTFTYVQTDDVLFWDKIIFALADRKRNIVNVEENNVINANVNNVAQNERDNVGQGHEVRDEERAPQQEMVNIGFIQDGNWVL</sequence>
<dbReference type="PROSITE" id="PS50104">
    <property type="entry name" value="TIR"/>
    <property type="match status" value="1"/>
</dbReference>
<dbReference type="SMART" id="SM00255">
    <property type="entry name" value="TIR"/>
    <property type="match status" value="1"/>
</dbReference>
<dbReference type="Proteomes" id="UP001164746">
    <property type="component" value="Chromosome 17"/>
</dbReference>
<name>A0ABY7GC31_MYAAR</name>
<dbReference type="Pfam" id="PF01582">
    <property type="entry name" value="TIR"/>
    <property type="match status" value="1"/>
</dbReference>
<reference evidence="10" key="1">
    <citation type="submission" date="2022-11" db="EMBL/GenBank/DDBJ databases">
        <title>Centuries of genome instability and evolution in soft-shell clam transmissible cancer (bioRxiv).</title>
        <authorList>
            <person name="Hart S.F.M."/>
            <person name="Yonemitsu M.A."/>
            <person name="Giersch R.M."/>
            <person name="Beal B.F."/>
            <person name="Arriagada G."/>
            <person name="Davis B.W."/>
            <person name="Ostrander E.A."/>
            <person name="Goff S.P."/>
            <person name="Metzger M.J."/>
        </authorList>
    </citation>
    <scope>NUCLEOTIDE SEQUENCE</scope>
    <source>
        <strain evidence="10">MELC-2E11</strain>
        <tissue evidence="10">Siphon/mantle</tissue>
    </source>
</reference>
<organism evidence="10 11">
    <name type="scientific">Mya arenaria</name>
    <name type="common">Soft-shell clam</name>
    <dbReference type="NCBI Taxonomy" id="6604"/>
    <lineage>
        <taxon>Eukaryota</taxon>
        <taxon>Metazoa</taxon>
        <taxon>Spiralia</taxon>
        <taxon>Lophotrochozoa</taxon>
        <taxon>Mollusca</taxon>
        <taxon>Bivalvia</taxon>
        <taxon>Autobranchia</taxon>
        <taxon>Heteroconchia</taxon>
        <taxon>Euheterodonta</taxon>
        <taxon>Imparidentia</taxon>
        <taxon>Neoheterodontei</taxon>
        <taxon>Myida</taxon>
        <taxon>Myoidea</taxon>
        <taxon>Myidae</taxon>
        <taxon>Mya</taxon>
    </lineage>
</organism>
<evidence type="ECO:0000313" key="11">
    <source>
        <dbReference type="Proteomes" id="UP001164746"/>
    </source>
</evidence>
<dbReference type="EMBL" id="CP111028">
    <property type="protein sequence ID" value="WAR30912.1"/>
    <property type="molecule type" value="Genomic_DNA"/>
</dbReference>
<evidence type="ECO:0000256" key="8">
    <source>
        <dbReference type="SAM" id="SignalP"/>
    </source>
</evidence>
<dbReference type="SMART" id="SM00082">
    <property type="entry name" value="LRRCT"/>
    <property type="match status" value="1"/>
</dbReference>
<evidence type="ECO:0000256" key="6">
    <source>
        <dbReference type="ARBA" id="ARBA00023136"/>
    </source>
</evidence>
<dbReference type="InterPro" id="IPR035897">
    <property type="entry name" value="Toll_tir_struct_dom_sf"/>
</dbReference>
<evidence type="ECO:0000256" key="3">
    <source>
        <dbReference type="ARBA" id="ARBA00022692"/>
    </source>
</evidence>
<dbReference type="InterPro" id="IPR032675">
    <property type="entry name" value="LRR_dom_sf"/>
</dbReference>
<feature type="domain" description="TIR" evidence="9">
    <location>
        <begin position="527"/>
        <end position="666"/>
    </location>
</feature>
<evidence type="ECO:0000256" key="1">
    <source>
        <dbReference type="ARBA" id="ARBA00004167"/>
    </source>
</evidence>
<evidence type="ECO:0000256" key="4">
    <source>
        <dbReference type="ARBA" id="ARBA00022729"/>
    </source>
</evidence>
<keyword evidence="5 7" id="KW-1133">Transmembrane helix</keyword>
<keyword evidence="3 7" id="KW-0812">Transmembrane</keyword>